<evidence type="ECO:0000256" key="4">
    <source>
        <dbReference type="ARBA" id="ARBA00022980"/>
    </source>
</evidence>
<dbReference type="EMBL" id="KC999230">
    <property type="protein sequence ID" value="AGT99727.1"/>
    <property type="molecule type" value="Genomic_DNA"/>
</dbReference>
<dbReference type="PROSITE" id="PS50823">
    <property type="entry name" value="KH_TYPE_2"/>
    <property type="match status" value="1"/>
</dbReference>
<protein>
    <submittedName>
        <fullName evidence="7">30S ribosomal protein S3</fullName>
    </submittedName>
</protein>
<dbReference type="Pfam" id="PF07650">
    <property type="entry name" value="KH_2"/>
    <property type="match status" value="1"/>
</dbReference>
<dbReference type="InterPro" id="IPR009019">
    <property type="entry name" value="KH_sf_prok-type"/>
</dbReference>
<dbReference type="CDD" id="cd02412">
    <property type="entry name" value="KH-II_30S_S3"/>
    <property type="match status" value="1"/>
</dbReference>
<dbReference type="Gene3D" id="3.30.300.20">
    <property type="match status" value="1"/>
</dbReference>
<keyword evidence="3" id="KW-0694">RNA-binding</keyword>
<dbReference type="InterPro" id="IPR005704">
    <property type="entry name" value="Ribosomal_uS3_bac-typ"/>
</dbReference>
<dbReference type="PROSITE" id="PS00548">
    <property type="entry name" value="RIBOSOMAL_S3"/>
    <property type="match status" value="1"/>
</dbReference>
<reference evidence="7" key="1">
    <citation type="journal article" date="2015" name="Nat. Commun.">
        <title>Diverse, uncultivated ultra-small bacterial cells in groundwater.</title>
        <authorList>
            <person name="Luef B."/>
            <person name="Frischkorn K.R."/>
            <person name="Wrighton K.C."/>
            <person name="Holman H.-Y.N."/>
            <person name="Birarda G."/>
            <person name="Thomas B.C."/>
            <person name="Singh A."/>
            <person name="Williams K.H."/>
            <person name="Siegerist C.E."/>
            <person name="Tringe S.G."/>
            <person name="Downing K.H."/>
            <person name="Comolli L.R."/>
            <person name="Banfield J.F."/>
        </authorList>
    </citation>
    <scope>NUCLEOTIDE SEQUENCE</scope>
</reference>
<keyword evidence="4 7" id="KW-0689">Ribosomal protein</keyword>
<dbReference type="SUPFAM" id="SSF54814">
    <property type="entry name" value="Prokaryotic type KH domain (KH-domain type II)"/>
    <property type="match status" value="1"/>
</dbReference>
<dbReference type="GO" id="GO:1990904">
    <property type="term" value="C:ribonucleoprotein complex"/>
    <property type="evidence" value="ECO:0007669"/>
    <property type="project" value="UniProtKB-KW"/>
</dbReference>
<evidence type="ECO:0000256" key="3">
    <source>
        <dbReference type="ARBA" id="ARBA00022884"/>
    </source>
</evidence>
<dbReference type="AlphaFoldDB" id="U3GQR7"/>
<dbReference type="GO" id="GO:0019843">
    <property type="term" value="F:rRNA binding"/>
    <property type="evidence" value="ECO:0007669"/>
    <property type="project" value="UniProtKB-KW"/>
</dbReference>
<dbReference type="InterPro" id="IPR001351">
    <property type="entry name" value="Ribosomal_uS3_C"/>
</dbReference>
<keyword evidence="5" id="KW-0687">Ribonucleoprotein</keyword>
<dbReference type="SMART" id="SM00322">
    <property type="entry name" value="KH"/>
    <property type="match status" value="1"/>
</dbReference>
<dbReference type="PANTHER" id="PTHR11760">
    <property type="entry name" value="30S/40S RIBOSOMAL PROTEIN S3"/>
    <property type="match status" value="1"/>
</dbReference>
<evidence type="ECO:0000256" key="2">
    <source>
        <dbReference type="ARBA" id="ARBA00022730"/>
    </source>
</evidence>
<evidence type="ECO:0000313" key="7">
    <source>
        <dbReference type="EMBL" id="AGT99727.1"/>
    </source>
</evidence>
<feature type="domain" description="KH type-2" evidence="6">
    <location>
        <begin position="38"/>
        <end position="113"/>
    </location>
</feature>
<dbReference type="PANTHER" id="PTHR11760:SF19">
    <property type="entry name" value="SMALL RIBOSOMAL SUBUNIT PROTEIN US3C"/>
    <property type="match status" value="1"/>
</dbReference>
<evidence type="ECO:0000259" key="6">
    <source>
        <dbReference type="PROSITE" id="PS50823"/>
    </source>
</evidence>
<dbReference type="SUPFAM" id="SSF54821">
    <property type="entry name" value="Ribosomal protein S3 C-terminal domain"/>
    <property type="match status" value="1"/>
</dbReference>
<dbReference type="GO" id="GO:0003735">
    <property type="term" value="F:structural constituent of ribosome"/>
    <property type="evidence" value="ECO:0007669"/>
    <property type="project" value="InterPro"/>
</dbReference>
<keyword evidence="2" id="KW-0699">rRNA-binding</keyword>
<dbReference type="Gene3D" id="3.30.1140.32">
    <property type="entry name" value="Ribosomal protein S3, C-terminal domain"/>
    <property type="match status" value="1"/>
</dbReference>
<dbReference type="InterPro" id="IPR018280">
    <property type="entry name" value="Ribosomal_uS3_CS"/>
</dbReference>
<dbReference type="InterPro" id="IPR057258">
    <property type="entry name" value="Ribosomal_uS3"/>
</dbReference>
<dbReference type="FunFam" id="3.30.300.20:FF:000001">
    <property type="entry name" value="30S ribosomal protein S3"/>
    <property type="match status" value="1"/>
</dbReference>
<dbReference type="HAMAP" id="MF_01309_B">
    <property type="entry name" value="Ribosomal_uS3_B"/>
    <property type="match status" value="1"/>
</dbReference>
<dbReference type="NCBIfam" id="TIGR01009">
    <property type="entry name" value="rpsC_bact"/>
    <property type="match status" value="1"/>
</dbReference>
<evidence type="ECO:0000256" key="5">
    <source>
        <dbReference type="ARBA" id="ARBA00023274"/>
    </source>
</evidence>
<accession>U3GQR7</accession>
<dbReference type="InterPro" id="IPR004087">
    <property type="entry name" value="KH_dom"/>
</dbReference>
<dbReference type="InterPro" id="IPR015946">
    <property type="entry name" value="KH_dom-like_a/b"/>
</dbReference>
<organism evidence="7">
    <name type="scientific">uncultured organism</name>
    <dbReference type="NCBI Taxonomy" id="155900"/>
    <lineage>
        <taxon>unclassified sequences</taxon>
        <taxon>environmental samples</taxon>
    </lineage>
</organism>
<name>U3GQR7_9ZZZZ</name>
<dbReference type="InterPro" id="IPR036419">
    <property type="entry name" value="Ribosomal_S3_C_sf"/>
</dbReference>
<sequence length="215" mass="24646">MSHTVHPYSFRLGILRDWKSRWLNRKQYREFLRGDVLIREWLEKRLKGMHVESVEMERSVNSFNVIIKTSRPGLIIGRGGGGAEQLKKEIQKMFSKIKAVPPKEIKLNIEEVRSPESKAAIVVQMIAEDLERRLPFRRVVKQTAEKVSAGKEVGGVKILLSGRLGGTEMARKESLRQGRMPLQTLRADVDFAKGRARLPYGDIGIKVWIFKKGNR</sequence>
<dbReference type="Pfam" id="PF00189">
    <property type="entry name" value="Ribosomal_S3_C"/>
    <property type="match status" value="1"/>
</dbReference>
<dbReference type="InterPro" id="IPR004044">
    <property type="entry name" value="KH_dom_type_2"/>
</dbReference>
<proteinExistence type="inferred from homology"/>
<evidence type="ECO:0000256" key="1">
    <source>
        <dbReference type="ARBA" id="ARBA00010761"/>
    </source>
</evidence>
<comment type="similarity">
    <text evidence="1">Belongs to the universal ribosomal protein uS3 family.</text>
</comment>